<dbReference type="CDD" id="cd00590">
    <property type="entry name" value="RRM_SF"/>
    <property type="match status" value="1"/>
</dbReference>
<evidence type="ECO:0000313" key="5">
    <source>
        <dbReference type="Proteomes" id="UP000245207"/>
    </source>
</evidence>
<feature type="compositionally biased region" description="Basic and acidic residues" evidence="2">
    <location>
        <begin position="301"/>
        <end position="337"/>
    </location>
</feature>
<dbReference type="Pfam" id="PF00076">
    <property type="entry name" value="RRM_1"/>
    <property type="match status" value="1"/>
</dbReference>
<protein>
    <submittedName>
        <fullName evidence="4">Nucleotide-binding alpha-beta plait domain-containing protein</fullName>
    </submittedName>
</protein>
<dbReference type="Proteomes" id="UP000245207">
    <property type="component" value="Unassembled WGS sequence"/>
</dbReference>
<evidence type="ECO:0000259" key="3">
    <source>
        <dbReference type="PROSITE" id="PS50102"/>
    </source>
</evidence>
<keyword evidence="1" id="KW-0694">RNA-binding</keyword>
<reference evidence="4 5" key="1">
    <citation type="journal article" date="2018" name="Mol. Plant">
        <title>The genome of Artemisia annua provides insight into the evolution of Asteraceae family and artemisinin biosynthesis.</title>
        <authorList>
            <person name="Shen Q."/>
            <person name="Zhang L."/>
            <person name="Liao Z."/>
            <person name="Wang S."/>
            <person name="Yan T."/>
            <person name="Shi P."/>
            <person name="Liu M."/>
            <person name="Fu X."/>
            <person name="Pan Q."/>
            <person name="Wang Y."/>
            <person name="Lv Z."/>
            <person name="Lu X."/>
            <person name="Zhang F."/>
            <person name="Jiang W."/>
            <person name="Ma Y."/>
            <person name="Chen M."/>
            <person name="Hao X."/>
            <person name="Li L."/>
            <person name="Tang Y."/>
            <person name="Lv G."/>
            <person name="Zhou Y."/>
            <person name="Sun X."/>
            <person name="Brodelius P.E."/>
            <person name="Rose J.K.C."/>
            <person name="Tang K."/>
        </authorList>
    </citation>
    <scope>NUCLEOTIDE SEQUENCE [LARGE SCALE GENOMIC DNA]</scope>
    <source>
        <strain evidence="5">cv. Huhao1</strain>
        <tissue evidence="4">Leaf</tissue>
    </source>
</reference>
<dbReference type="InterPro" id="IPR035979">
    <property type="entry name" value="RBD_domain_sf"/>
</dbReference>
<organism evidence="4 5">
    <name type="scientific">Artemisia annua</name>
    <name type="common">Sweet wormwood</name>
    <dbReference type="NCBI Taxonomy" id="35608"/>
    <lineage>
        <taxon>Eukaryota</taxon>
        <taxon>Viridiplantae</taxon>
        <taxon>Streptophyta</taxon>
        <taxon>Embryophyta</taxon>
        <taxon>Tracheophyta</taxon>
        <taxon>Spermatophyta</taxon>
        <taxon>Magnoliopsida</taxon>
        <taxon>eudicotyledons</taxon>
        <taxon>Gunneridae</taxon>
        <taxon>Pentapetalae</taxon>
        <taxon>asterids</taxon>
        <taxon>campanulids</taxon>
        <taxon>Asterales</taxon>
        <taxon>Asteraceae</taxon>
        <taxon>Asteroideae</taxon>
        <taxon>Anthemideae</taxon>
        <taxon>Artemisiinae</taxon>
        <taxon>Artemisia</taxon>
    </lineage>
</organism>
<sequence length="337" mass="37553">MSVAPFPNFYNGIHGNTTTPHNHGNTTTPFNHDELTGEPWETVNRRANKEAKYNKSSAGITKGEGVQEGKQRLPLFNMVSKQEGVHKVNQDESEGDEKGKHDPSRNVVNFFFTNFPPEWNKADLHELFAEVGEIADLYVARKVIKAGRKLGFARFFRVGSIRVLENRLNTIRIGNFNLRANIAMFDKLVSDSKKGSKGDGWAFDVPSKSKQSPMVNLSSSLNRAEGRSPTINDVRCVEEGVKIDIESNIIRSGSNSICGEINELMGMDMKCISTREVVMASDSQTEDGSKNPMTIMLANGSEKDLSPDFEGNNRKENNSKRCDDSTKEKDESLVVMR</sequence>
<dbReference type="Gene3D" id="3.30.70.330">
    <property type="match status" value="1"/>
</dbReference>
<dbReference type="InterPro" id="IPR012677">
    <property type="entry name" value="Nucleotide-bd_a/b_plait_sf"/>
</dbReference>
<evidence type="ECO:0000256" key="2">
    <source>
        <dbReference type="SAM" id="MobiDB-lite"/>
    </source>
</evidence>
<gene>
    <name evidence="4" type="ORF">CTI12_AA080610</name>
</gene>
<dbReference type="EMBL" id="PKPP01000465">
    <property type="protein sequence ID" value="PWA92421.1"/>
    <property type="molecule type" value="Genomic_DNA"/>
</dbReference>
<feature type="region of interest" description="Disordered" evidence="2">
    <location>
        <begin position="84"/>
        <end position="103"/>
    </location>
</feature>
<dbReference type="PROSITE" id="PS50102">
    <property type="entry name" value="RRM"/>
    <property type="match status" value="1"/>
</dbReference>
<feature type="domain" description="RRM" evidence="3">
    <location>
        <begin position="108"/>
        <end position="185"/>
    </location>
</feature>
<dbReference type="SUPFAM" id="SSF54928">
    <property type="entry name" value="RNA-binding domain, RBD"/>
    <property type="match status" value="1"/>
</dbReference>
<dbReference type="SMART" id="SM00360">
    <property type="entry name" value="RRM"/>
    <property type="match status" value="1"/>
</dbReference>
<name>A0A2U1Q323_ARTAN</name>
<dbReference type="InterPro" id="IPR000504">
    <property type="entry name" value="RRM_dom"/>
</dbReference>
<comment type="caution">
    <text evidence="4">The sequence shown here is derived from an EMBL/GenBank/DDBJ whole genome shotgun (WGS) entry which is preliminary data.</text>
</comment>
<keyword evidence="5" id="KW-1185">Reference proteome</keyword>
<evidence type="ECO:0000256" key="1">
    <source>
        <dbReference type="PROSITE-ProRule" id="PRU00176"/>
    </source>
</evidence>
<dbReference type="AlphaFoldDB" id="A0A2U1Q323"/>
<feature type="region of interest" description="Disordered" evidence="2">
    <location>
        <begin position="298"/>
        <end position="337"/>
    </location>
</feature>
<accession>A0A2U1Q323</accession>
<evidence type="ECO:0000313" key="4">
    <source>
        <dbReference type="EMBL" id="PWA92421.1"/>
    </source>
</evidence>
<proteinExistence type="predicted"/>
<dbReference type="GO" id="GO:0003723">
    <property type="term" value="F:RNA binding"/>
    <property type="evidence" value="ECO:0007669"/>
    <property type="project" value="UniProtKB-UniRule"/>
</dbReference>